<gene>
    <name evidence="2" type="ORF">CHARACLAT_002533</name>
</gene>
<reference evidence="2 3" key="1">
    <citation type="submission" date="2021-06" db="EMBL/GenBank/DDBJ databases">
        <authorList>
            <person name="Palmer J.M."/>
        </authorList>
    </citation>
    <scope>NUCLEOTIDE SEQUENCE [LARGE SCALE GENOMIC DNA]</scope>
    <source>
        <strain evidence="2 3">CL_MEX2019</strain>
        <tissue evidence="2">Muscle</tissue>
    </source>
</reference>
<keyword evidence="1" id="KW-1133">Transmembrane helix</keyword>
<feature type="non-terminal residue" evidence="2">
    <location>
        <position position="103"/>
    </location>
</feature>
<dbReference type="EMBL" id="JAHUTJ010073877">
    <property type="protein sequence ID" value="MED6292644.1"/>
    <property type="molecule type" value="Genomic_DNA"/>
</dbReference>
<comment type="caution">
    <text evidence="2">The sequence shown here is derived from an EMBL/GenBank/DDBJ whole genome shotgun (WGS) entry which is preliminary data.</text>
</comment>
<organism evidence="2 3">
    <name type="scientific">Characodon lateralis</name>
    <dbReference type="NCBI Taxonomy" id="208331"/>
    <lineage>
        <taxon>Eukaryota</taxon>
        <taxon>Metazoa</taxon>
        <taxon>Chordata</taxon>
        <taxon>Craniata</taxon>
        <taxon>Vertebrata</taxon>
        <taxon>Euteleostomi</taxon>
        <taxon>Actinopterygii</taxon>
        <taxon>Neopterygii</taxon>
        <taxon>Teleostei</taxon>
        <taxon>Neoteleostei</taxon>
        <taxon>Acanthomorphata</taxon>
        <taxon>Ovalentaria</taxon>
        <taxon>Atherinomorphae</taxon>
        <taxon>Cyprinodontiformes</taxon>
        <taxon>Goodeidae</taxon>
        <taxon>Characodon</taxon>
    </lineage>
</organism>
<keyword evidence="3" id="KW-1185">Reference proteome</keyword>
<name>A0ABU7F287_9TELE</name>
<sequence>MATHQLSPFLVSSYRFRPQNNSASRGSVLLNFIFLPLVLVQGPQALILLLVPRQRKKGSLSSVPGMAASQCFPGVTKNTDQYLTKPCPLGVVRGVHHRLFSLF</sequence>
<keyword evidence="1" id="KW-0812">Transmembrane</keyword>
<protein>
    <submittedName>
        <fullName evidence="2">Uncharacterized protein</fullName>
    </submittedName>
</protein>
<evidence type="ECO:0000313" key="3">
    <source>
        <dbReference type="Proteomes" id="UP001352852"/>
    </source>
</evidence>
<proteinExistence type="predicted"/>
<evidence type="ECO:0000313" key="2">
    <source>
        <dbReference type="EMBL" id="MED6292644.1"/>
    </source>
</evidence>
<dbReference type="Proteomes" id="UP001352852">
    <property type="component" value="Unassembled WGS sequence"/>
</dbReference>
<accession>A0ABU7F287</accession>
<evidence type="ECO:0000256" key="1">
    <source>
        <dbReference type="SAM" id="Phobius"/>
    </source>
</evidence>
<keyword evidence="1" id="KW-0472">Membrane</keyword>
<feature type="transmembrane region" description="Helical" evidence="1">
    <location>
        <begin position="28"/>
        <end position="51"/>
    </location>
</feature>